<dbReference type="InterPro" id="IPR000043">
    <property type="entry name" value="Adenosylhomocysteinase-like"/>
</dbReference>
<evidence type="ECO:0000256" key="6">
    <source>
        <dbReference type="PIRSR" id="PIRSR001109-2"/>
    </source>
</evidence>
<feature type="binding site" evidence="5">
    <location>
        <position position="180"/>
    </location>
    <ligand>
        <name>substrate</name>
    </ligand>
</feature>
<dbReference type="CDD" id="cd00401">
    <property type="entry name" value="SAHH"/>
    <property type="match status" value="1"/>
</dbReference>
<gene>
    <name evidence="5" type="primary">ahcY</name>
    <name evidence="11" type="ordered locus">Dtox_1187</name>
</gene>
<dbReference type="SUPFAM" id="SSF51735">
    <property type="entry name" value="NAD(P)-binding Rossmann-fold domains"/>
    <property type="match status" value="1"/>
</dbReference>
<dbReference type="InterPro" id="IPR036291">
    <property type="entry name" value="NAD(P)-bd_dom_sf"/>
</dbReference>
<keyword evidence="5" id="KW-0963">Cytoplasm</keyword>
<feature type="binding site" evidence="5">
    <location>
        <begin position="214"/>
        <end position="219"/>
    </location>
    <ligand>
        <name>NAD(+)</name>
        <dbReference type="ChEBI" id="CHEBI:57540"/>
    </ligand>
</feature>
<dbReference type="GO" id="GO:0005829">
    <property type="term" value="C:cytosol"/>
    <property type="evidence" value="ECO:0007669"/>
    <property type="project" value="TreeGrafter"/>
</dbReference>
<keyword evidence="9" id="KW-0175">Coiled coil</keyword>
<evidence type="ECO:0000256" key="1">
    <source>
        <dbReference type="ARBA" id="ARBA00007122"/>
    </source>
</evidence>
<keyword evidence="12" id="KW-1185">Reference proteome</keyword>
<dbReference type="EMBL" id="CP001720">
    <property type="protein sequence ID" value="ACV62072.1"/>
    <property type="molecule type" value="Genomic_DNA"/>
</dbReference>
<dbReference type="eggNOG" id="COG0499">
    <property type="taxonomic scope" value="Bacteria"/>
</dbReference>
<comment type="function">
    <text evidence="5">May play a key role in the regulation of the intracellular concentration of adenosylhomocysteine.</text>
</comment>
<dbReference type="GO" id="GO:0033353">
    <property type="term" value="P:S-adenosylmethionine cycle"/>
    <property type="evidence" value="ECO:0007669"/>
    <property type="project" value="TreeGrafter"/>
</dbReference>
<feature type="binding site" evidence="5 6">
    <location>
        <begin position="151"/>
        <end position="153"/>
    </location>
    <ligand>
        <name>NAD(+)</name>
        <dbReference type="ChEBI" id="CHEBI:57540"/>
    </ligand>
</feature>
<reference evidence="11 12" key="1">
    <citation type="journal article" date="2009" name="Stand. Genomic Sci.">
        <title>Complete genome sequence of Desulfotomaculum acetoxidans type strain (5575).</title>
        <authorList>
            <person name="Spring S."/>
            <person name="Lapidus A."/>
            <person name="Schroder M."/>
            <person name="Gleim D."/>
            <person name="Sims D."/>
            <person name="Meincke L."/>
            <person name="Glavina Del Rio T."/>
            <person name="Tice H."/>
            <person name="Copeland A."/>
            <person name="Cheng J.F."/>
            <person name="Lucas S."/>
            <person name="Chen F."/>
            <person name="Nolan M."/>
            <person name="Bruce D."/>
            <person name="Goodwin L."/>
            <person name="Pitluck S."/>
            <person name="Ivanova N."/>
            <person name="Mavromatis K."/>
            <person name="Mikhailova N."/>
            <person name="Pati A."/>
            <person name="Chen A."/>
            <person name="Palaniappan K."/>
            <person name="Land M."/>
            <person name="Hauser L."/>
            <person name="Chang Y.J."/>
            <person name="Jeffries C.D."/>
            <person name="Chain P."/>
            <person name="Saunders E."/>
            <person name="Brettin T."/>
            <person name="Detter J.C."/>
            <person name="Goker M."/>
            <person name="Bristow J."/>
            <person name="Eisen J.A."/>
            <person name="Markowitz V."/>
            <person name="Hugenholtz P."/>
            <person name="Kyrpides N.C."/>
            <person name="Klenk H.P."/>
            <person name="Han C."/>
        </authorList>
    </citation>
    <scope>NUCLEOTIDE SEQUENCE [LARGE SCALE GENOMIC DNA]</scope>
    <source>
        <strain evidence="12">ATCC 49208 / DSM 771 / VKM B-1644</strain>
    </source>
</reference>
<dbReference type="InterPro" id="IPR042172">
    <property type="entry name" value="Adenosylhomocyst_ase-like_sf"/>
</dbReference>
<evidence type="ECO:0000256" key="2">
    <source>
        <dbReference type="ARBA" id="ARBA00022563"/>
    </source>
</evidence>
<name>C8W590_DESAS</name>
<organism evidence="11 12">
    <name type="scientific">Desulfofarcimen acetoxidans (strain ATCC 49208 / DSM 771 / KCTC 5769 / VKM B-1644 / 5575)</name>
    <name type="common">Desulfotomaculum acetoxidans</name>
    <dbReference type="NCBI Taxonomy" id="485916"/>
    <lineage>
        <taxon>Bacteria</taxon>
        <taxon>Bacillati</taxon>
        <taxon>Bacillota</taxon>
        <taxon>Clostridia</taxon>
        <taxon>Eubacteriales</taxon>
        <taxon>Peptococcaceae</taxon>
        <taxon>Desulfofarcimen</taxon>
    </lineage>
</organism>
<dbReference type="STRING" id="485916.Dtox_1187"/>
<keyword evidence="3 5" id="KW-0378">Hydrolase</keyword>
<dbReference type="SMART" id="SM00996">
    <property type="entry name" value="AdoHcyase"/>
    <property type="match status" value="1"/>
</dbReference>
<dbReference type="GO" id="GO:0004013">
    <property type="term" value="F:adenosylhomocysteinase activity"/>
    <property type="evidence" value="ECO:0007669"/>
    <property type="project" value="UniProtKB-UniRule"/>
</dbReference>
<accession>C8W590</accession>
<feature type="binding site" evidence="6">
    <location>
        <position position="347"/>
    </location>
    <ligand>
        <name>NAD(+)</name>
        <dbReference type="ChEBI" id="CHEBI:57540"/>
    </ligand>
</feature>
<dbReference type="SUPFAM" id="SSF52283">
    <property type="entry name" value="Formate/glycerate dehydrogenase catalytic domain-like"/>
    <property type="match status" value="1"/>
</dbReference>
<keyword evidence="2 5" id="KW-0554">One-carbon metabolism</keyword>
<evidence type="ECO:0000313" key="12">
    <source>
        <dbReference type="Proteomes" id="UP000002217"/>
    </source>
</evidence>
<proteinExistence type="inferred from homology"/>
<feature type="binding site" evidence="5">
    <location>
        <position position="184"/>
    </location>
    <ligand>
        <name>substrate</name>
    </ligand>
</feature>
<dbReference type="NCBIfam" id="NF004005">
    <property type="entry name" value="PRK05476.2-3"/>
    <property type="match status" value="1"/>
</dbReference>
<dbReference type="PROSITE" id="PS00738">
    <property type="entry name" value="ADOHCYASE_1"/>
    <property type="match status" value="1"/>
</dbReference>
<dbReference type="Proteomes" id="UP000002217">
    <property type="component" value="Chromosome"/>
</dbReference>
<feature type="binding site" evidence="5">
    <location>
        <position position="150"/>
    </location>
    <ligand>
        <name>substrate</name>
    </ligand>
</feature>
<keyword evidence="4 5" id="KW-0520">NAD</keyword>
<comment type="caution">
    <text evidence="5">Lacks conserved residue(s) required for the propagation of feature annotation.</text>
</comment>
<evidence type="ECO:0000256" key="5">
    <source>
        <dbReference type="HAMAP-Rule" id="MF_00563"/>
    </source>
</evidence>
<dbReference type="Pfam" id="PF05221">
    <property type="entry name" value="AdoHcyase"/>
    <property type="match status" value="2"/>
</dbReference>
<dbReference type="UniPathway" id="UPA00314">
    <property type="reaction ID" value="UER00076"/>
</dbReference>
<dbReference type="InterPro" id="IPR020082">
    <property type="entry name" value="S-Ado-L-homoCys_hydrolase_CS"/>
</dbReference>
<dbReference type="AlphaFoldDB" id="C8W590"/>
<feature type="domain" description="S-adenosyl-L-homocysteine hydrolase NAD binding" evidence="10">
    <location>
        <begin position="185"/>
        <end position="346"/>
    </location>
</feature>
<dbReference type="GO" id="GO:0071269">
    <property type="term" value="P:L-homocysteine biosynthetic process"/>
    <property type="evidence" value="ECO:0007669"/>
    <property type="project" value="UniProtKB-UniRule"/>
</dbReference>
<dbReference type="HAMAP" id="MF_00563">
    <property type="entry name" value="AdoHcyase"/>
    <property type="match status" value="1"/>
</dbReference>
<evidence type="ECO:0000256" key="4">
    <source>
        <dbReference type="ARBA" id="ARBA00023027"/>
    </source>
</evidence>
<dbReference type="GO" id="GO:0006730">
    <property type="term" value="P:one-carbon metabolic process"/>
    <property type="evidence" value="ECO:0007669"/>
    <property type="project" value="UniProtKB-UniRule"/>
</dbReference>
<feature type="binding site" evidence="5 6">
    <location>
        <begin position="293"/>
        <end position="295"/>
    </location>
    <ligand>
        <name>NAD(+)</name>
        <dbReference type="ChEBI" id="CHEBI:57540"/>
    </ligand>
</feature>
<dbReference type="PANTHER" id="PTHR23420">
    <property type="entry name" value="ADENOSYLHOMOCYSTEINASE"/>
    <property type="match status" value="1"/>
</dbReference>
<dbReference type="HOGENOM" id="CLU_025194_2_1_9"/>
<feature type="binding site" evidence="5 6">
    <location>
        <position position="340"/>
    </location>
    <ligand>
        <name>NAD(+)</name>
        <dbReference type="ChEBI" id="CHEBI:57540"/>
    </ligand>
</feature>
<feature type="binding site" evidence="6">
    <location>
        <begin position="216"/>
        <end position="221"/>
    </location>
    <ligand>
        <name>NAD(+)</name>
        <dbReference type="ChEBI" id="CHEBI:57540"/>
    </ligand>
</feature>
<feature type="binding site" evidence="5">
    <location>
        <position position="125"/>
    </location>
    <ligand>
        <name>substrate</name>
    </ligand>
</feature>
<comment type="cofactor">
    <cofactor evidence="5 6 7">
        <name>NAD(+)</name>
        <dbReference type="ChEBI" id="CHEBI:57540"/>
    </cofactor>
    <text evidence="5 6 7">Binds 1 NAD(+) per subunit.</text>
</comment>
<protein>
    <recommendedName>
        <fullName evidence="5">Adenosylhomocysteinase</fullName>
        <ecNumber evidence="5">3.13.2.1</ecNumber>
    </recommendedName>
    <alternativeName>
        <fullName evidence="5">S-adenosyl-L-homocysteine hydrolase</fullName>
        <shortName evidence="5">AdoHcyase</shortName>
    </alternativeName>
</protein>
<dbReference type="PROSITE" id="PS00739">
    <property type="entry name" value="ADOHCYASE_2"/>
    <property type="match status" value="1"/>
</dbReference>
<feature type="binding site" evidence="5 6">
    <location>
        <position position="237"/>
    </location>
    <ligand>
        <name>NAD(+)</name>
        <dbReference type="ChEBI" id="CHEBI:57540"/>
    </ligand>
</feature>
<feature type="binding site" evidence="5">
    <location>
        <position position="185"/>
    </location>
    <ligand>
        <name>NAD(+)</name>
        <dbReference type="ChEBI" id="CHEBI:57540"/>
    </ligand>
</feature>
<dbReference type="PIRSF" id="PIRSF001109">
    <property type="entry name" value="Ad_hcy_hydrolase"/>
    <property type="match status" value="1"/>
</dbReference>
<feature type="coiled-coil region" evidence="9">
    <location>
        <begin position="386"/>
        <end position="413"/>
    </location>
</feature>
<dbReference type="Gene3D" id="3.40.50.1480">
    <property type="entry name" value="Adenosylhomocysteinase-like"/>
    <property type="match status" value="1"/>
</dbReference>
<dbReference type="FunFam" id="3.40.50.720:FF:000004">
    <property type="entry name" value="Adenosylhomocysteinase"/>
    <property type="match status" value="1"/>
</dbReference>
<sequence>MTDYIVRDIKLAPGGRLKIDWVREHMPVLNEIRAEFEKELPFKGIRVAISIHLEAKTAYLAEVLKAGGADVSISGSNPLSTQDDVAAALAEAGINVFSWYNSTPEEYKEHLLQVLDTKPQIIIDDGGDLVNLLHTERKNLVVNVLGGCEETTTGVIRLRALEREGGLLFPMVAVNDAYCKYLFDNRYGTGESVWSGIMRTTNLIVAGKTVVVIGYGWCGKGVAMRAKGMGAKVIVCEIDPIKAIEAFMDGFQVMSAKEASVSGDIFITVTGCKDVLTKEHYQLMKNGAILSNAGHFDVEVNKPDLEKTAVSHRTVRKDIEEYAMTDGRKIYLLAEGRLVNLAAGDGHPAEIMDMSFALQALSARYILKNAAALDKKVYDVPKEIDSRVAEIKLRSLDINIDKLTQEQEDYLNSWLVE</sequence>
<dbReference type="NCBIfam" id="TIGR00936">
    <property type="entry name" value="ahcY"/>
    <property type="match status" value="1"/>
</dbReference>
<comment type="subcellular location">
    <subcellularLocation>
        <location evidence="5">Cytoplasm</location>
    </subcellularLocation>
</comment>
<comment type="similarity">
    <text evidence="1 5 8">Belongs to the adenosylhomocysteinase family.</text>
</comment>
<dbReference type="OrthoDB" id="9802717at2"/>
<comment type="catalytic activity">
    <reaction evidence="5 7">
        <text>S-adenosyl-L-homocysteine + H2O = L-homocysteine + adenosine</text>
        <dbReference type="Rhea" id="RHEA:21708"/>
        <dbReference type="ChEBI" id="CHEBI:15377"/>
        <dbReference type="ChEBI" id="CHEBI:16335"/>
        <dbReference type="ChEBI" id="CHEBI:57856"/>
        <dbReference type="ChEBI" id="CHEBI:58199"/>
        <dbReference type="EC" id="3.13.2.1"/>
    </reaction>
</comment>
<dbReference type="EC" id="3.13.2.1" evidence="5"/>
<evidence type="ECO:0000256" key="7">
    <source>
        <dbReference type="RuleBase" id="RU000548"/>
    </source>
</evidence>
<dbReference type="PANTHER" id="PTHR23420:SF0">
    <property type="entry name" value="ADENOSYLHOMOCYSTEINASE"/>
    <property type="match status" value="1"/>
</dbReference>
<dbReference type="RefSeq" id="WP_015756787.1">
    <property type="nucleotide sequence ID" value="NC_013216.1"/>
</dbReference>
<dbReference type="Gene3D" id="3.40.50.720">
    <property type="entry name" value="NAD(P)-binding Rossmann-like Domain"/>
    <property type="match status" value="1"/>
</dbReference>
<evidence type="ECO:0000256" key="3">
    <source>
        <dbReference type="ARBA" id="ARBA00022801"/>
    </source>
</evidence>
<comment type="pathway">
    <text evidence="5 7">Amino-acid biosynthesis; L-homocysteine biosynthesis; L-homocysteine from S-adenosyl-L-homocysteine: step 1/1.</text>
</comment>
<evidence type="ECO:0000256" key="8">
    <source>
        <dbReference type="RuleBase" id="RU004166"/>
    </source>
</evidence>
<evidence type="ECO:0000256" key="9">
    <source>
        <dbReference type="SAM" id="Coils"/>
    </source>
</evidence>
<dbReference type="Pfam" id="PF00670">
    <property type="entry name" value="AdoHcyase_NAD"/>
    <property type="match status" value="1"/>
</dbReference>
<dbReference type="SMART" id="SM00997">
    <property type="entry name" value="AdoHcyase_NAD"/>
    <property type="match status" value="1"/>
</dbReference>
<dbReference type="KEGG" id="dae:Dtox_1187"/>
<evidence type="ECO:0000313" key="11">
    <source>
        <dbReference type="EMBL" id="ACV62072.1"/>
    </source>
</evidence>
<dbReference type="InterPro" id="IPR015878">
    <property type="entry name" value="Ado_hCys_hydrolase_NAD-bd"/>
</dbReference>
<evidence type="ECO:0000259" key="10">
    <source>
        <dbReference type="SMART" id="SM00997"/>
    </source>
</evidence>